<evidence type="ECO:0000256" key="3">
    <source>
        <dbReference type="SAM" id="MobiDB-lite"/>
    </source>
</evidence>
<dbReference type="GO" id="GO:0005506">
    <property type="term" value="F:iron ion binding"/>
    <property type="evidence" value="ECO:0007669"/>
    <property type="project" value="InterPro"/>
</dbReference>
<accession>A0A7J0EK57</accession>
<protein>
    <submittedName>
        <fullName evidence="5">Cytochrome P450, family 702, subfamily A, polypeptide 6</fullName>
    </submittedName>
</protein>
<evidence type="ECO:0000313" key="5">
    <source>
        <dbReference type="EMBL" id="GFY86586.1"/>
    </source>
</evidence>
<keyword evidence="6" id="KW-1185">Reference proteome</keyword>
<organism evidence="5 6">
    <name type="scientific">Actinidia rufa</name>
    <dbReference type="NCBI Taxonomy" id="165716"/>
    <lineage>
        <taxon>Eukaryota</taxon>
        <taxon>Viridiplantae</taxon>
        <taxon>Streptophyta</taxon>
        <taxon>Embryophyta</taxon>
        <taxon>Tracheophyta</taxon>
        <taxon>Spermatophyta</taxon>
        <taxon>Magnoliopsida</taxon>
        <taxon>eudicotyledons</taxon>
        <taxon>Gunneridae</taxon>
        <taxon>Pentapetalae</taxon>
        <taxon>asterids</taxon>
        <taxon>Ericales</taxon>
        <taxon>Actinidiaceae</taxon>
        <taxon>Actinidia</taxon>
    </lineage>
</organism>
<dbReference type="AlphaFoldDB" id="A0A7J0EK57"/>
<dbReference type="GO" id="GO:0010268">
    <property type="term" value="P:brassinosteroid homeostasis"/>
    <property type="evidence" value="ECO:0007669"/>
    <property type="project" value="TreeGrafter"/>
</dbReference>
<dbReference type="OrthoDB" id="3945418at2759"/>
<dbReference type="GO" id="GO:0020037">
    <property type="term" value="F:heme binding"/>
    <property type="evidence" value="ECO:0007669"/>
    <property type="project" value="InterPro"/>
</dbReference>
<name>A0A7J0EK57_9ERIC</name>
<keyword evidence="4" id="KW-1133">Transmembrane helix</keyword>
<reference evidence="5 6" key="1">
    <citation type="submission" date="2019-07" db="EMBL/GenBank/DDBJ databases">
        <title>De Novo Assembly of kiwifruit Actinidia rufa.</title>
        <authorList>
            <person name="Sugita-Konishi S."/>
            <person name="Sato K."/>
            <person name="Mori E."/>
            <person name="Abe Y."/>
            <person name="Kisaki G."/>
            <person name="Hamano K."/>
            <person name="Suezawa K."/>
            <person name="Otani M."/>
            <person name="Fukuda T."/>
            <person name="Manabe T."/>
            <person name="Gomi K."/>
            <person name="Tabuchi M."/>
            <person name="Akimitsu K."/>
            <person name="Kataoka I."/>
        </authorList>
    </citation>
    <scope>NUCLEOTIDE SEQUENCE [LARGE SCALE GENOMIC DNA]</scope>
    <source>
        <strain evidence="6">cv. Fuchu</strain>
    </source>
</reference>
<keyword evidence="4" id="KW-0812">Transmembrane</keyword>
<keyword evidence="4" id="KW-0472">Membrane</keyword>
<evidence type="ECO:0000313" key="6">
    <source>
        <dbReference type="Proteomes" id="UP000585474"/>
    </source>
</evidence>
<feature type="compositionally biased region" description="Low complexity" evidence="3">
    <location>
        <begin position="409"/>
        <end position="420"/>
    </location>
</feature>
<dbReference type="Gene3D" id="1.10.630.10">
    <property type="entry name" value="Cytochrome P450"/>
    <property type="match status" value="2"/>
</dbReference>
<feature type="transmembrane region" description="Helical" evidence="4">
    <location>
        <begin position="6"/>
        <end position="23"/>
    </location>
</feature>
<evidence type="ECO:0000256" key="1">
    <source>
        <dbReference type="ARBA" id="ARBA00022723"/>
    </source>
</evidence>
<gene>
    <name evidence="5" type="ORF">Acr_05g0002250</name>
</gene>
<dbReference type="GO" id="GO:0016125">
    <property type="term" value="P:sterol metabolic process"/>
    <property type="evidence" value="ECO:0007669"/>
    <property type="project" value="TreeGrafter"/>
</dbReference>
<feature type="transmembrane region" description="Helical" evidence="4">
    <location>
        <begin position="294"/>
        <end position="318"/>
    </location>
</feature>
<dbReference type="Pfam" id="PF00067">
    <property type="entry name" value="p450"/>
    <property type="match status" value="2"/>
</dbReference>
<dbReference type="Proteomes" id="UP000585474">
    <property type="component" value="Unassembled WGS sequence"/>
</dbReference>
<dbReference type="GO" id="GO:0016705">
    <property type="term" value="F:oxidoreductase activity, acting on paired donors, with incorporation or reduction of molecular oxygen"/>
    <property type="evidence" value="ECO:0007669"/>
    <property type="project" value="InterPro"/>
</dbReference>
<dbReference type="SUPFAM" id="SSF48264">
    <property type="entry name" value="Cytochrome P450"/>
    <property type="match status" value="2"/>
</dbReference>
<feature type="compositionally biased region" description="Basic and acidic residues" evidence="3">
    <location>
        <begin position="393"/>
        <end position="407"/>
    </location>
</feature>
<evidence type="ECO:0000256" key="2">
    <source>
        <dbReference type="ARBA" id="ARBA00023004"/>
    </source>
</evidence>
<comment type="caution">
    <text evidence="5">The sequence shown here is derived from an EMBL/GenBank/DDBJ whole genome shotgun (WGS) entry which is preliminary data.</text>
</comment>
<dbReference type="EMBL" id="BJWL01000005">
    <property type="protein sequence ID" value="GFY86586.1"/>
    <property type="molecule type" value="Genomic_DNA"/>
</dbReference>
<keyword evidence="1" id="KW-0479">Metal-binding</keyword>
<dbReference type="GO" id="GO:0016132">
    <property type="term" value="P:brassinosteroid biosynthetic process"/>
    <property type="evidence" value="ECO:0007669"/>
    <property type="project" value="TreeGrafter"/>
</dbReference>
<dbReference type="PANTHER" id="PTHR24286:SF305">
    <property type="entry name" value="CYTOCHROME P450 708A2"/>
    <property type="match status" value="1"/>
</dbReference>
<evidence type="ECO:0000256" key="4">
    <source>
        <dbReference type="SAM" id="Phobius"/>
    </source>
</evidence>
<dbReference type="InterPro" id="IPR036396">
    <property type="entry name" value="Cyt_P450_sf"/>
</dbReference>
<keyword evidence="2" id="KW-0408">Iron</keyword>
<proteinExistence type="predicted"/>
<dbReference type="GO" id="GO:0004497">
    <property type="term" value="F:monooxygenase activity"/>
    <property type="evidence" value="ECO:0007669"/>
    <property type="project" value="InterPro"/>
</dbReference>
<feature type="region of interest" description="Disordered" evidence="3">
    <location>
        <begin position="391"/>
        <end position="437"/>
    </location>
</feature>
<sequence>MWLGVIFGGAVAVLTIFIIHWIYKWRNPRGSSNGGVLPPGSMGWPLIGETLHLLIPSKSLDLHPFIKKRIQSYIYITHTIFIKEFIRSPPFHQERHSYGSLFRTSLAGRPVIISTDAEVNHYLFLQEGRSVEMWYLDTFAKLFNLDGESKPTAFGAVHRYVRSIVLNHFGPDTLREKLLPQIEQMIDSTLGIWSLQGSLVFDCTAKQMIGYDPKKSSDKLCEKFTSILQGLMSFPLNIPGTAFHKCLKEQKKIIKMIRSKLREKRDSPDQAFEGDLLDQAVKEMSTEKFLTEDFIVHFIFGALFASFESISSAITLAFKLLSENPSVVNELRVEHEAIIKKRENPNSSLTWDDYKSMPFTLQVINETLRLANVSPGLLRRAMKDIEVNGLQDLPRRTTDGGPERVWRETSSSSPTRTSSSGHGWPPTIDKIFPKSGHRTARGDFGRVRKMLHSFLKAEGLRTYVGIMDEVMKKSLERDWIHRRELKVGEIVRKYTFALACQILLGIVDHERIQKLERPTEDIVAGSVAMPVNLPGTALNKAIRSARVMMEEIEAVIRERKAELVEGRLSARKDVLSQMLVADAENEELMNEMDIASHFAGLLHAGYDTLNSPLTFVMKYLADLPDVYQGVLREQMEIAESKGAKELLNWEDARKMRYSWNVGSEVLRLMPPGVGALERLSPTSPMLDTPFPRDGR</sequence>
<dbReference type="InterPro" id="IPR001128">
    <property type="entry name" value="Cyt_P450"/>
</dbReference>
<dbReference type="PANTHER" id="PTHR24286">
    <property type="entry name" value="CYTOCHROME P450 26"/>
    <property type="match status" value="1"/>
</dbReference>